<organism evidence="11 12">
    <name type="scientific">Euphydryas editha</name>
    <name type="common">Edith's checkerspot</name>
    <dbReference type="NCBI Taxonomy" id="104508"/>
    <lineage>
        <taxon>Eukaryota</taxon>
        <taxon>Metazoa</taxon>
        <taxon>Ecdysozoa</taxon>
        <taxon>Arthropoda</taxon>
        <taxon>Hexapoda</taxon>
        <taxon>Insecta</taxon>
        <taxon>Pterygota</taxon>
        <taxon>Neoptera</taxon>
        <taxon>Endopterygota</taxon>
        <taxon>Lepidoptera</taxon>
        <taxon>Glossata</taxon>
        <taxon>Ditrysia</taxon>
        <taxon>Papilionoidea</taxon>
        <taxon>Nymphalidae</taxon>
        <taxon>Nymphalinae</taxon>
        <taxon>Euphydryas</taxon>
    </lineage>
</organism>
<comment type="subcellular location">
    <subcellularLocation>
        <location evidence="1">Secreted</location>
    </subcellularLocation>
</comment>
<dbReference type="AlphaFoldDB" id="A0AAU9UB46"/>
<keyword evidence="12" id="KW-1185">Reference proteome</keyword>
<dbReference type="GO" id="GO:0016485">
    <property type="term" value="P:protein processing"/>
    <property type="evidence" value="ECO:0007669"/>
    <property type="project" value="UniProtKB-ARBA"/>
</dbReference>
<dbReference type="EC" id="3.4.21.4" evidence="8"/>
<evidence type="ECO:0000256" key="2">
    <source>
        <dbReference type="ARBA" id="ARBA00022525"/>
    </source>
</evidence>
<reference evidence="11" key="1">
    <citation type="submission" date="2022-03" db="EMBL/GenBank/DDBJ databases">
        <authorList>
            <person name="Tunstrom K."/>
        </authorList>
    </citation>
    <scope>NUCLEOTIDE SEQUENCE</scope>
</reference>
<dbReference type="Gene3D" id="2.40.10.10">
    <property type="entry name" value="Trypsin-like serine proteases"/>
    <property type="match status" value="1"/>
</dbReference>
<dbReference type="FunFam" id="2.40.10.10:FF:000047">
    <property type="entry name" value="Trypsin eta"/>
    <property type="match status" value="1"/>
</dbReference>
<dbReference type="PANTHER" id="PTHR24252:SF7">
    <property type="entry name" value="HYALIN"/>
    <property type="match status" value="1"/>
</dbReference>
<dbReference type="SUPFAM" id="SSF50494">
    <property type="entry name" value="Trypsin-like serine proteases"/>
    <property type="match status" value="1"/>
</dbReference>
<gene>
    <name evidence="11" type="ORF">EEDITHA_LOCUS10472</name>
</gene>
<evidence type="ECO:0000256" key="9">
    <source>
        <dbReference type="RuleBase" id="RU363034"/>
    </source>
</evidence>
<evidence type="ECO:0000256" key="1">
    <source>
        <dbReference type="ARBA" id="ARBA00004613"/>
    </source>
</evidence>
<evidence type="ECO:0000256" key="6">
    <source>
        <dbReference type="ARBA" id="ARBA00023157"/>
    </source>
</evidence>
<dbReference type="PROSITE" id="PS50240">
    <property type="entry name" value="TRYPSIN_DOM"/>
    <property type="match status" value="1"/>
</dbReference>
<feature type="domain" description="Peptidase S1" evidence="10">
    <location>
        <begin position="28"/>
        <end position="263"/>
    </location>
</feature>
<sequence>MAPPGDDREANEESVLPVRSSIARPNRIVGGQPTTIDRYPSIVQLEFFESSDQTWRQDCGGSIITSRYVVTAAHCTIDYVPALQRIRAGSSNRHVGGVIAYVEAIFIHPSFGSNFYEGDISVVRLTTPLVFSSVIQPTAIATQNSVIPDNLPVVYAGWGHTEEDGESSSILRDVQIYTINKTLCRQSYDQLELGIFITDNMICAGLLDVGGRDACQGDSGGPLYYSNILIGVVSWGVGCGQADYPGVNINVASYTEWIVSIAENTVLK</sequence>
<dbReference type="Proteomes" id="UP001153954">
    <property type="component" value="Unassembled WGS sequence"/>
</dbReference>
<keyword evidence="2" id="KW-0964">Secreted</keyword>
<dbReference type="InterPro" id="IPR009003">
    <property type="entry name" value="Peptidase_S1_PA"/>
</dbReference>
<keyword evidence="5 9" id="KW-0720">Serine protease</keyword>
<comment type="catalytic activity">
    <reaction evidence="7">
        <text>Preferential cleavage: Arg-|-Xaa, Lys-|-Xaa.</text>
        <dbReference type="EC" id="3.4.21.4"/>
    </reaction>
</comment>
<evidence type="ECO:0000256" key="5">
    <source>
        <dbReference type="ARBA" id="ARBA00022825"/>
    </source>
</evidence>
<dbReference type="Pfam" id="PF00089">
    <property type="entry name" value="Trypsin"/>
    <property type="match status" value="1"/>
</dbReference>
<dbReference type="PROSITE" id="PS00135">
    <property type="entry name" value="TRYPSIN_SER"/>
    <property type="match status" value="1"/>
</dbReference>
<accession>A0AAU9UB46</accession>
<dbReference type="SMART" id="SM00020">
    <property type="entry name" value="Tryp_SPc"/>
    <property type="match status" value="1"/>
</dbReference>
<dbReference type="GO" id="GO:0005576">
    <property type="term" value="C:extracellular region"/>
    <property type="evidence" value="ECO:0007669"/>
    <property type="project" value="UniProtKB-SubCell"/>
</dbReference>
<dbReference type="PANTHER" id="PTHR24252">
    <property type="entry name" value="ACROSIN-RELATED"/>
    <property type="match status" value="1"/>
</dbReference>
<evidence type="ECO:0000256" key="8">
    <source>
        <dbReference type="ARBA" id="ARBA00038868"/>
    </source>
</evidence>
<dbReference type="InterPro" id="IPR018114">
    <property type="entry name" value="TRYPSIN_HIS"/>
</dbReference>
<evidence type="ECO:0000256" key="3">
    <source>
        <dbReference type="ARBA" id="ARBA00022670"/>
    </source>
</evidence>
<dbReference type="InterPro" id="IPR001254">
    <property type="entry name" value="Trypsin_dom"/>
</dbReference>
<dbReference type="GO" id="GO:0004252">
    <property type="term" value="F:serine-type endopeptidase activity"/>
    <property type="evidence" value="ECO:0007669"/>
    <property type="project" value="UniProtKB-EC"/>
</dbReference>
<protein>
    <recommendedName>
        <fullName evidence="8">trypsin</fullName>
        <ecNumber evidence="8">3.4.21.4</ecNumber>
    </recommendedName>
</protein>
<dbReference type="EMBL" id="CAKOGL010000015">
    <property type="protein sequence ID" value="CAH2094965.1"/>
    <property type="molecule type" value="Genomic_DNA"/>
</dbReference>
<evidence type="ECO:0000256" key="4">
    <source>
        <dbReference type="ARBA" id="ARBA00022801"/>
    </source>
</evidence>
<dbReference type="PROSITE" id="PS00134">
    <property type="entry name" value="TRYPSIN_HIS"/>
    <property type="match status" value="1"/>
</dbReference>
<dbReference type="InterPro" id="IPR033116">
    <property type="entry name" value="TRYPSIN_SER"/>
</dbReference>
<comment type="caution">
    <text evidence="11">The sequence shown here is derived from an EMBL/GenBank/DDBJ whole genome shotgun (WGS) entry which is preliminary data.</text>
</comment>
<evidence type="ECO:0000259" key="10">
    <source>
        <dbReference type="PROSITE" id="PS50240"/>
    </source>
</evidence>
<dbReference type="InterPro" id="IPR001314">
    <property type="entry name" value="Peptidase_S1A"/>
</dbReference>
<keyword evidence="6" id="KW-1015">Disulfide bond</keyword>
<proteinExistence type="predicted"/>
<keyword evidence="3 9" id="KW-0645">Protease</keyword>
<dbReference type="CDD" id="cd00190">
    <property type="entry name" value="Tryp_SPc"/>
    <property type="match status" value="1"/>
</dbReference>
<evidence type="ECO:0000313" key="12">
    <source>
        <dbReference type="Proteomes" id="UP001153954"/>
    </source>
</evidence>
<keyword evidence="4 9" id="KW-0378">Hydrolase</keyword>
<dbReference type="PRINTS" id="PR00722">
    <property type="entry name" value="CHYMOTRYPSIN"/>
</dbReference>
<evidence type="ECO:0000313" key="11">
    <source>
        <dbReference type="EMBL" id="CAH2094965.1"/>
    </source>
</evidence>
<name>A0AAU9UB46_EUPED</name>
<evidence type="ECO:0000256" key="7">
    <source>
        <dbReference type="ARBA" id="ARBA00036320"/>
    </source>
</evidence>
<dbReference type="InterPro" id="IPR043504">
    <property type="entry name" value="Peptidase_S1_PA_chymotrypsin"/>
</dbReference>